<organism evidence="1 2">
    <name type="scientific">Pedobacter cryoconitis</name>
    <dbReference type="NCBI Taxonomy" id="188932"/>
    <lineage>
        <taxon>Bacteria</taxon>
        <taxon>Pseudomonadati</taxon>
        <taxon>Bacteroidota</taxon>
        <taxon>Sphingobacteriia</taxon>
        <taxon>Sphingobacteriales</taxon>
        <taxon>Sphingobacteriaceae</taxon>
        <taxon>Pedobacter</taxon>
    </lineage>
</organism>
<proteinExistence type="predicted"/>
<comment type="caution">
    <text evidence="1">The sequence shown here is derived from an EMBL/GenBank/DDBJ whole genome shotgun (WGS) entry which is preliminary data.</text>
</comment>
<reference evidence="1 2" key="1">
    <citation type="submission" date="2020-08" db="EMBL/GenBank/DDBJ databases">
        <title>Genomic Encyclopedia of Type Strains, Phase IV (KMG-V): Genome sequencing to study the core and pangenomes of soil and plant-associated prokaryotes.</title>
        <authorList>
            <person name="Whitman W."/>
        </authorList>
    </citation>
    <scope>NUCLEOTIDE SEQUENCE [LARGE SCALE GENOMIC DNA]</scope>
    <source>
        <strain evidence="1 2">S3M1</strain>
    </source>
</reference>
<dbReference type="EMBL" id="JACHCE010000006">
    <property type="protein sequence ID" value="MBB5637904.1"/>
    <property type="molecule type" value="Genomic_DNA"/>
</dbReference>
<accession>A0A7W8ZPP1</accession>
<sequence>MNYFLRNSYIPIRLNPIPFYYLNIQLTESADT</sequence>
<gene>
    <name evidence="1" type="ORF">HDE68_003829</name>
</gene>
<dbReference type="Proteomes" id="UP000537204">
    <property type="component" value="Unassembled WGS sequence"/>
</dbReference>
<dbReference type="AlphaFoldDB" id="A0A7W8ZPP1"/>
<evidence type="ECO:0000313" key="2">
    <source>
        <dbReference type="Proteomes" id="UP000537204"/>
    </source>
</evidence>
<evidence type="ECO:0000313" key="1">
    <source>
        <dbReference type="EMBL" id="MBB5637904.1"/>
    </source>
</evidence>
<name>A0A7W8ZPP1_9SPHI</name>
<protein>
    <submittedName>
        <fullName evidence="1">Uncharacterized protein</fullName>
    </submittedName>
</protein>